<feature type="domain" description="Amine oxidase" evidence="14">
    <location>
        <begin position="13"/>
        <end position="448"/>
    </location>
</feature>
<evidence type="ECO:0000256" key="13">
    <source>
        <dbReference type="SAM" id="Phobius"/>
    </source>
</evidence>
<evidence type="ECO:0000256" key="11">
    <source>
        <dbReference type="ARBA" id="ARBA00023133"/>
    </source>
</evidence>
<dbReference type="InterPro" id="IPR050464">
    <property type="entry name" value="Zeta_carotene_desat/Oxidored"/>
</dbReference>
<dbReference type="AlphaFoldDB" id="A0A6N4W0E5"/>
<dbReference type="Gene3D" id="1.10.3110.10">
    <property type="entry name" value="protoporphyrinogen ix oxidase, domain 3"/>
    <property type="match status" value="1"/>
</dbReference>
<dbReference type="KEGG" id="many:MANY_07430"/>
<evidence type="ECO:0000256" key="7">
    <source>
        <dbReference type="ARBA" id="ARBA00019046"/>
    </source>
</evidence>
<dbReference type="Proteomes" id="UP000467249">
    <property type="component" value="Chromosome"/>
</dbReference>
<keyword evidence="8 12" id="KW-0285">Flavoprotein</keyword>
<evidence type="ECO:0000256" key="5">
    <source>
        <dbReference type="ARBA" id="ARBA00008310"/>
    </source>
</evidence>
<comment type="subcellular location">
    <subcellularLocation>
        <location evidence="12">Cytoplasm</location>
    </subcellularLocation>
</comment>
<evidence type="ECO:0000313" key="16">
    <source>
        <dbReference type="Proteomes" id="UP000467249"/>
    </source>
</evidence>
<evidence type="ECO:0000256" key="6">
    <source>
        <dbReference type="ARBA" id="ARBA00012402"/>
    </source>
</evidence>
<dbReference type="UniPathway" id="UPA00252"/>
<accession>A0A6N4W0E5</accession>
<evidence type="ECO:0000256" key="12">
    <source>
        <dbReference type="RuleBase" id="RU364052"/>
    </source>
</evidence>
<dbReference type="EMBL" id="AP022620">
    <property type="protein sequence ID" value="BBZ75406.1"/>
    <property type="molecule type" value="Genomic_DNA"/>
</dbReference>
<keyword evidence="13" id="KW-0472">Membrane</keyword>
<keyword evidence="13" id="KW-1133">Transmembrane helix</keyword>
<comment type="cofactor">
    <cofactor evidence="2 12">
        <name>FAD</name>
        <dbReference type="ChEBI" id="CHEBI:57692"/>
    </cofactor>
</comment>
<reference evidence="15 16" key="1">
    <citation type="journal article" date="2019" name="Emerg. Microbes Infect.">
        <title>Comprehensive subspecies identification of 175 nontuberculous mycobacteria species based on 7547 genomic profiles.</title>
        <authorList>
            <person name="Matsumoto Y."/>
            <person name="Kinjo T."/>
            <person name="Motooka D."/>
            <person name="Nabeya D."/>
            <person name="Jung N."/>
            <person name="Uechi K."/>
            <person name="Horii T."/>
            <person name="Iida T."/>
            <person name="Fujita J."/>
            <person name="Nakamura S."/>
        </authorList>
    </citation>
    <scope>NUCLEOTIDE SEQUENCE [LARGE SCALE GENOMIC DNA]</scope>
    <source>
        <strain evidence="15 16">JCM 30275</strain>
    </source>
</reference>
<dbReference type="GO" id="GO:0004729">
    <property type="term" value="F:oxygen-dependent protoporphyrinogen oxidase activity"/>
    <property type="evidence" value="ECO:0007669"/>
    <property type="project" value="UniProtKB-UniRule"/>
</dbReference>
<keyword evidence="16" id="KW-1185">Reference proteome</keyword>
<dbReference type="NCBIfam" id="NF008841">
    <property type="entry name" value="PRK11883.1-1"/>
    <property type="match status" value="1"/>
</dbReference>
<comment type="similarity">
    <text evidence="5 12">Belongs to the protoporphyrinogen/coproporphyrinogen oxidase family. Coproporphyrinogen III oxidase subfamily.</text>
</comment>
<evidence type="ECO:0000256" key="3">
    <source>
        <dbReference type="ARBA" id="ARBA00002185"/>
    </source>
</evidence>
<dbReference type="PANTHER" id="PTHR42923:SF3">
    <property type="entry name" value="PROTOPORPHYRINOGEN OXIDASE"/>
    <property type="match status" value="1"/>
</dbReference>
<dbReference type="NCBIfam" id="TIGR00562">
    <property type="entry name" value="proto_IX_ox"/>
    <property type="match status" value="1"/>
</dbReference>
<dbReference type="Pfam" id="PF01593">
    <property type="entry name" value="Amino_oxidase"/>
    <property type="match status" value="1"/>
</dbReference>
<keyword evidence="11 12" id="KW-0350">Heme biosynthesis</keyword>
<evidence type="ECO:0000256" key="10">
    <source>
        <dbReference type="ARBA" id="ARBA00023002"/>
    </source>
</evidence>
<protein>
    <recommendedName>
        <fullName evidence="7 12">Coproporphyrinogen III oxidase</fullName>
        <ecNumber evidence="6 12">1.3.3.15</ecNumber>
    </recommendedName>
</protein>
<evidence type="ECO:0000259" key="14">
    <source>
        <dbReference type="Pfam" id="PF01593"/>
    </source>
</evidence>
<dbReference type="Gene3D" id="3.90.660.20">
    <property type="entry name" value="Protoporphyrinogen oxidase, mitochondrial, domain 2"/>
    <property type="match status" value="1"/>
</dbReference>
<dbReference type="RefSeq" id="WP_163803009.1">
    <property type="nucleotide sequence ID" value="NZ_AP022620.1"/>
</dbReference>
<dbReference type="InterPro" id="IPR004572">
    <property type="entry name" value="Protoporphyrinogen_oxidase"/>
</dbReference>
<keyword evidence="13" id="KW-0812">Transmembrane</keyword>
<keyword evidence="12" id="KW-0963">Cytoplasm</keyword>
<dbReference type="SUPFAM" id="SSF51905">
    <property type="entry name" value="FAD/NAD(P)-binding domain"/>
    <property type="match status" value="1"/>
</dbReference>
<keyword evidence="10 12" id="KW-0560">Oxidoreductase</keyword>
<keyword evidence="9 12" id="KW-0274">FAD</keyword>
<evidence type="ECO:0000256" key="4">
    <source>
        <dbReference type="ARBA" id="ARBA00004744"/>
    </source>
</evidence>
<name>A0A6N4W0E5_9MYCO</name>
<evidence type="ECO:0000256" key="8">
    <source>
        <dbReference type="ARBA" id="ARBA00022630"/>
    </source>
</evidence>
<evidence type="ECO:0000256" key="2">
    <source>
        <dbReference type="ARBA" id="ARBA00001974"/>
    </source>
</evidence>
<feature type="transmembrane region" description="Helical" evidence="13">
    <location>
        <begin position="432"/>
        <end position="452"/>
    </location>
</feature>
<dbReference type="InterPro" id="IPR002937">
    <property type="entry name" value="Amino_oxidase"/>
</dbReference>
<dbReference type="EC" id="1.3.3.15" evidence="6 12"/>
<sequence>MTTPSYCIVGGGISGLVAAYRIRAAVGPDATITLFDPADRLGGILRTERIGGQVMDIGAEAFVARRPEVPALLAELGLAARQVSTTGVRPTIFSQGRIHPLPPDTVNGIPTSAASVAGLVDDATIAQMAAEPHRLLSWQAGADPAVGAVVADRFGEQVVARSVDPMLSGVYAGSAATIGIRAAAPTIAAALDAGATSLTEAARRALPAGSPGPVFGAIDGGYQVLLDALIQRSGLQWVQAAVSRIAADGAGWSLRDDEGTHWHADAVVVAVPVPRLAALIGDIAPRTAAVAARIPVASAAVLAMAAPGGTPFPPQSGVLVASGEQLHTKAITLSSRKWGAHGNCELLRMSFGRFADAEKNPARVTSDAELQAWARADLETVFGIDVDPVEVLVHRWLDAMPQYGPGHAALAAQLRADLPPTLALAGNYLDGIGVPACLAVAGAAAAAVVAATTRR</sequence>
<evidence type="ECO:0000256" key="1">
    <source>
        <dbReference type="ARBA" id="ARBA00001755"/>
    </source>
</evidence>
<evidence type="ECO:0000313" key="15">
    <source>
        <dbReference type="EMBL" id="BBZ75406.1"/>
    </source>
</evidence>
<dbReference type="GO" id="GO:0006783">
    <property type="term" value="P:heme biosynthetic process"/>
    <property type="evidence" value="ECO:0007669"/>
    <property type="project" value="UniProtKB-UniRule"/>
</dbReference>
<gene>
    <name evidence="15" type="primary">hemY_1</name>
    <name evidence="15" type="ORF">MANY_07430</name>
</gene>
<dbReference type="PANTHER" id="PTHR42923">
    <property type="entry name" value="PROTOPORPHYRINOGEN OXIDASE"/>
    <property type="match status" value="1"/>
</dbReference>
<proteinExistence type="inferred from homology"/>
<dbReference type="Gene3D" id="3.50.50.60">
    <property type="entry name" value="FAD/NAD(P)-binding domain"/>
    <property type="match status" value="1"/>
</dbReference>
<comment type="catalytic activity">
    <reaction evidence="1">
        <text>coproporphyrinogen III + 3 O2 = coproporphyrin III + 3 H2O2</text>
        <dbReference type="Rhea" id="RHEA:43436"/>
        <dbReference type="ChEBI" id="CHEBI:15379"/>
        <dbReference type="ChEBI" id="CHEBI:16240"/>
        <dbReference type="ChEBI" id="CHEBI:57309"/>
        <dbReference type="ChEBI" id="CHEBI:131725"/>
        <dbReference type="EC" id="1.3.3.15"/>
    </reaction>
    <physiologicalReaction direction="left-to-right" evidence="1">
        <dbReference type="Rhea" id="RHEA:43437"/>
    </physiologicalReaction>
</comment>
<evidence type="ECO:0000256" key="9">
    <source>
        <dbReference type="ARBA" id="ARBA00022827"/>
    </source>
</evidence>
<dbReference type="InterPro" id="IPR036188">
    <property type="entry name" value="FAD/NAD-bd_sf"/>
</dbReference>
<organism evidence="15 16">
    <name type="scientific">Mycolicibacterium anyangense</name>
    <dbReference type="NCBI Taxonomy" id="1431246"/>
    <lineage>
        <taxon>Bacteria</taxon>
        <taxon>Bacillati</taxon>
        <taxon>Actinomycetota</taxon>
        <taxon>Actinomycetes</taxon>
        <taxon>Mycobacteriales</taxon>
        <taxon>Mycobacteriaceae</taxon>
        <taxon>Mycolicibacterium</taxon>
    </lineage>
</organism>
<dbReference type="GO" id="GO:0005737">
    <property type="term" value="C:cytoplasm"/>
    <property type="evidence" value="ECO:0007669"/>
    <property type="project" value="UniProtKB-SubCell"/>
</dbReference>
<comment type="pathway">
    <text evidence="4 12">Porphyrin-containing compound metabolism; protoheme biosynthesis.</text>
</comment>
<comment type="function">
    <text evidence="3 12">Involved in coproporphyrin-dependent heme b biosynthesis. Catalyzes the oxidation of coproporphyrinogen III to coproporphyrin III.</text>
</comment>
<dbReference type="SUPFAM" id="SSF54373">
    <property type="entry name" value="FAD-linked reductases, C-terminal domain"/>
    <property type="match status" value="1"/>
</dbReference>